<dbReference type="Gene3D" id="6.10.250.690">
    <property type="match status" value="1"/>
</dbReference>
<evidence type="ECO:0000259" key="8">
    <source>
        <dbReference type="PROSITE" id="PS50110"/>
    </source>
</evidence>
<evidence type="ECO:0000313" key="11">
    <source>
        <dbReference type="Proteomes" id="UP000663929"/>
    </source>
</evidence>
<dbReference type="InterPro" id="IPR001789">
    <property type="entry name" value="Sig_transdc_resp-reg_receiver"/>
</dbReference>
<dbReference type="SMART" id="SM00862">
    <property type="entry name" value="Trans_reg_C"/>
    <property type="match status" value="1"/>
</dbReference>
<dbReference type="SUPFAM" id="SSF52172">
    <property type="entry name" value="CheY-like"/>
    <property type="match status" value="1"/>
</dbReference>
<keyword evidence="11" id="KW-1185">Reference proteome</keyword>
<dbReference type="Gene3D" id="1.10.10.10">
    <property type="entry name" value="Winged helix-like DNA-binding domain superfamily/Winged helix DNA-binding domain"/>
    <property type="match status" value="1"/>
</dbReference>
<keyword evidence="3" id="KW-0805">Transcription regulation</keyword>
<dbReference type="KEGG" id="scor:J3U87_33675"/>
<dbReference type="PROSITE" id="PS50110">
    <property type="entry name" value="RESPONSE_REGULATORY"/>
    <property type="match status" value="1"/>
</dbReference>
<evidence type="ECO:0000256" key="6">
    <source>
        <dbReference type="PROSITE-ProRule" id="PRU00169"/>
    </source>
</evidence>
<dbReference type="Pfam" id="PF00486">
    <property type="entry name" value="Trans_reg_C"/>
    <property type="match status" value="1"/>
</dbReference>
<keyword evidence="1 6" id="KW-0597">Phosphoprotein</keyword>
<feature type="domain" description="OmpR/PhoB-type" evidence="9">
    <location>
        <begin position="125"/>
        <end position="222"/>
    </location>
</feature>
<dbReference type="InterPro" id="IPR039420">
    <property type="entry name" value="WalR-like"/>
</dbReference>
<evidence type="ECO:0000313" key="10">
    <source>
        <dbReference type="EMBL" id="QTD50561.1"/>
    </source>
</evidence>
<evidence type="ECO:0000256" key="5">
    <source>
        <dbReference type="ARBA" id="ARBA00023163"/>
    </source>
</evidence>
<evidence type="ECO:0000256" key="1">
    <source>
        <dbReference type="ARBA" id="ARBA00022553"/>
    </source>
</evidence>
<dbReference type="AlphaFoldDB" id="A0A8A4TNT6"/>
<evidence type="ECO:0000256" key="4">
    <source>
        <dbReference type="ARBA" id="ARBA00023125"/>
    </source>
</evidence>
<dbReference type="PANTHER" id="PTHR48111:SF22">
    <property type="entry name" value="REGULATOR OF RPOS"/>
    <property type="match status" value="1"/>
</dbReference>
<keyword evidence="4 7" id="KW-0238">DNA-binding</keyword>
<dbReference type="GO" id="GO:0000976">
    <property type="term" value="F:transcription cis-regulatory region binding"/>
    <property type="evidence" value="ECO:0007669"/>
    <property type="project" value="TreeGrafter"/>
</dbReference>
<dbReference type="SMART" id="SM00448">
    <property type="entry name" value="REC"/>
    <property type="match status" value="1"/>
</dbReference>
<dbReference type="InterPro" id="IPR016032">
    <property type="entry name" value="Sig_transdc_resp-reg_C-effctor"/>
</dbReference>
<dbReference type="Pfam" id="PF00072">
    <property type="entry name" value="Response_reg"/>
    <property type="match status" value="1"/>
</dbReference>
<evidence type="ECO:0000259" key="9">
    <source>
        <dbReference type="PROSITE" id="PS51755"/>
    </source>
</evidence>
<dbReference type="FunFam" id="1.10.10.10:FF:000058">
    <property type="entry name" value="DNA-binding response OmpR family regulator"/>
    <property type="match status" value="1"/>
</dbReference>
<dbReference type="RefSeq" id="WP_237380380.1">
    <property type="nucleotide sequence ID" value="NZ_CP071793.1"/>
</dbReference>
<evidence type="ECO:0000256" key="2">
    <source>
        <dbReference type="ARBA" id="ARBA00023012"/>
    </source>
</evidence>
<dbReference type="Gene3D" id="3.40.50.2300">
    <property type="match status" value="1"/>
</dbReference>
<feature type="modified residue" description="4-aspartylphosphate" evidence="6">
    <location>
        <position position="53"/>
    </location>
</feature>
<feature type="DNA-binding region" description="OmpR/PhoB-type" evidence="7">
    <location>
        <begin position="125"/>
        <end position="222"/>
    </location>
</feature>
<keyword evidence="2" id="KW-0902">Two-component regulatory system</keyword>
<dbReference type="Proteomes" id="UP000663929">
    <property type="component" value="Chromosome"/>
</dbReference>
<accession>A0A8A4TNT6</accession>
<dbReference type="InterPro" id="IPR011006">
    <property type="entry name" value="CheY-like_superfamily"/>
</dbReference>
<dbReference type="FunFam" id="3.40.50.2300:FF:000001">
    <property type="entry name" value="DNA-binding response regulator PhoB"/>
    <property type="match status" value="1"/>
</dbReference>
<feature type="domain" description="Response regulatory" evidence="8">
    <location>
        <begin position="4"/>
        <end position="118"/>
    </location>
</feature>
<dbReference type="GO" id="GO:0000156">
    <property type="term" value="F:phosphorelay response regulator activity"/>
    <property type="evidence" value="ECO:0007669"/>
    <property type="project" value="TreeGrafter"/>
</dbReference>
<organism evidence="10 11">
    <name type="scientific">Sulfidibacter corallicola</name>
    <dbReference type="NCBI Taxonomy" id="2818388"/>
    <lineage>
        <taxon>Bacteria</taxon>
        <taxon>Pseudomonadati</taxon>
        <taxon>Acidobacteriota</taxon>
        <taxon>Holophagae</taxon>
        <taxon>Acanthopleuribacterales</taxon>
        <taxon>Acanthopleuribacteraceae</taxon>
        <taxon>Sulfidibacter</taxon>
    </lineage>
</organism>
<name>A0A8A4TNT6_SULCO</name>
<dbReference type="EMBL" id="CP071793">
    <property type="protein sequence ID" value="QTD50561.1"/>
    <property type="molecule type" value="Genomic_DNA"/>
</dbReference>
<dbReference type="PROSITE" id="PS51755">
    <property type="entry name" value="OMPR_PHOB"/>
    <property type="match status" value="1"/>
</dbReference>
<dbReference type="CDD" id="cd00383">
    <property type="entry name" value="trans_reg_C"/>
    <property type="match status" value="1"/>
</dbReference>
<keyword evidence="5" id="KW-0804">Transcription</keyword>
<dbReference type="SUPFAM" id="SSF46894">
    <property type="entry name" value="C-terminal effector domain of the bipartite response regulators"/>
    <property type="match status" value="1"/>
</dbReference>
<evidence type="ECO:0000256" key="3">
    <source>
        <dbReference type="ARBA" id="ARBA00023015"/>
    </source>
</evidence>
<proteinExistence type="predicted"/>
<dbReference type="PANTHER" id="PTHR48111">
    <property type="entry name" value="REGULATOR OF RPOS"/>
    <property type="match status" value="1"/>
</dbReference>
<dbReference type="GO" id="GO:0005829">
    <property type="term" value="C:cytosol"/>
    <property type="evidence" value="ECO:0007669"/>
    <property type="project" value="TreeGrafter"/>
</dbReference>
<sequence length="225" mass="25008">MTLMVLLVEDDLDLAATIHDFLDLEGISCDHASNGLAGLNLARAGRYDVLLLDIMLPRMDGLAVCTALREAGVDTPVLMLTARDTVADKVAGFRAGTDDYLVKPFALEELVVRVQALARRRSGQVRRLRVADLEIDIDQRRVWRDGRELQVSPTGWILLETLMRQSPRVVSRHQLAQAVWGDDPPDSNALKVHVHHLRQAVDRGFDRPLIETVPGHGFVVRGGRT</sequence>
<dbReference type="GO" id="GO:0006355">
    <property type="term" value="P:regulation of DNA-templated transcription"/>
    <property type="evidence" value="ECO:0007669"/>
    <property type="project" value="InterPro"/>
</dbReference>
<dbReference type="InterPro" id="IPR001867">
    <property type="entry name" value="OmpR/PhoB-type_DNA-bd"/>
</dbReference>
<protein>
    <submittedName>
        <fullName evidence="10">Response regulator transcription factor</fullName>
    </submittedName>
</protein>
<reference evidence="10" key="1">
    <citation type="submission" date="2021-03" db="EMBL/GenBank/DDBJ databases">
        <title>Acanthopleuribacteraceae sp. M133.</title>
        <authorList>
            <person name="Wang G."/>
        </authorList>
    </citation>
    <scope>NUCLEOTIDE SEQUENCE</scope>
    <source>
        <strain evidence="10">M133</strain>
    </source>
</reference>
<dbReference type="GO" id="GO:0032993">
    <property type="term" value="C:protein-DNA complex"/>
    <property type="evidence" value="ECO:0007669"/>
    <property type="project" value="TreeGrafter"/>
</dbReference>
<dbReference type="InterPro" id="IPR036388">
    <property type="entry name" value="WH-like_DNA-bd_sf"/>
</dbReference>
<evidence type="ECO:0000256" key="7">
    <source>
        <dbReference type="PROSITE-ProRule" id="PRU01091"/>
    </source>
</evidence>
<gene>
    <name evidence="10" type="ORF">J3U87_33675</name>
</gene>